<evidence type="ECO:0000313" key="1">
    <source>
        <dbReference type="EMBL" id="CAB4164792.1"/>
    </source>
</evidence>
<protein>
    <submittedName>
        <fullName evidence="1">Uncharacterized protein</fullName>
    </submittedName>
</protein>
<name>A0A6J5P124_9CAUD</name>
<organism evidence="1">
    <name type="scientific">uncultured Caudovirales phage</name>
    <dbReference type="NCBI Taxonomy" id="2100421"/>
    <lineage>
        <taxon>Viruses</taxon>
        <taxon>Duplodnaviria</taxon>
        <taxon>Heunggongvirae</taxon>
        <taxon>Uroviricota</taxon>
        <taxon>Caudoviricetes</taxon>
        <taxon>Peduoviridae</taxon>
        <taxon>Maltschvirus</taxon>
        <taxon>Maltschvirus maltsch</taxon>
    </lineage>
</organism>
<sequence>MAKQCGTCTKCCDGTTVGGLIYGHGFGNQKPCYFLDISNKNCSIYADRPEHPCKSYQCMWLKYEDVPLWMKPENSNVTVSAEDYNGNKFLILNAQTKDYSARVLSYVINYATKNNMNLIYDLTNGGPWILKGNKEQLADYILNSRSFEHNALNFTHQQETI</sequence>
<reference evidence="1" key="1">
    <citation type="submission" date="2020-04" db="EMBL/GenBank/DDBJ databases">
        <authorList>
            <person name="Chiriac C."/>
            <person name="Salcher M."/>
            <person name="Ghai R."/>
            <person name="Kavagutti S V."/>
        </authorList>
    </citation>
    <scope>NUCLEOTIDE SEQUENCE</scope>
</reference>
<dbReference type="EMBL" id="LR796766">
    <property type="protein sequence ID" value="CAB4164792.1"/>
    <property type="molecule type" value="Genomic_DNA"/>
</dbReference>
<accession>A0A6J5P124</accession>
<proteinExistence type="predicted"/>
<gene>
    <name evidence="1" type="ORF">UFOVP828_123</name>
</gene>